<keyword evidence="10" id="KW-1185">Reference proteome</keyword>
<evidence type="ECO:0000256" key="6">
    <source>
        <dbReference type="PIRNR" id="PIRNR001123"/>
    </source>
</evidence>
<dbReference type="AlphaFoldDB" id="A0A5R9EXW4"/>
<dbReference type="Gene3D" id="2.40.30.40">
    <property type="entry name" value="Peptidase M42, domain 2"/>
    <property type="match status" value="1"/>
</dbReference>
<dbReference type="GO" id="GO:0046872">
    <property type="term" value="F:metal ion binding"/>
    <property type="evidence" value="ECO:0007669"/>
    <property type="project" value="UniProtKB-UniRule"/>
</dbReference>
<feature type="binding site" evidence="8">
    <location>
        <position position="322"/>
    </location>
    <ligand>
        <name>Zn(2+)</name>
        <dbReference type="ChEBI" id="CHEBI:29105"/>
        <label>2</label>
    </ligand>
</feature>
<dbReference type="SUPFAM" id="SSF53187">
    <property type="entry name" value="Zn-dependent exopeptidases"/>
    <property type="match status" value="1"/>
</dbReference>
<evidence type="ECO:0000256" key="8">
    <source>
        <dbReference type="PIRSR" id="PIRSR001123-2"/>
    </source>
</evidence>
<keyword evidence="2" id="KW-0031">Aminopeptidase</keyword>
<comment type="cofactor">
    <cofactor evidence="8">
        <name>a divalent metal cation</name>
        <dbReference type="ChEBI" id="CHEBI:60240"/>
    </cofactor>
    <text evidence="8">Binds 2 divalent metal cations per subunit.</text>
</comment>
<dbReference type="OrthoDB" id="9772053at2"/>
<keyword evidence="5" id="KW-0378">Hydrolase</keyword>
<evidence type="ECO:0000256" key="4">
    <source>
        <dbReference type="ARBA" id="ARBA00022723"/>
    </source>
</evidence>
<dbReference type="PANTHER" id="PTHR32481:SF0">
    <property type="entry name" value="AMINOPEPTIDASE YPDE-RELATED"/>
    <property type="match status" value="1"/>
</dbReference>
<dbReference type="GO" id="GO:0004177">
    <property type="term" value="F:aminopeptidase activity"/>
    <property type="evidence" value="ECO:0007669"/>
    <property type="project" value="UniProtKB-UniRule"/>
</dbReference>
<evidence type="ECO:0000313" key="9">
    <source>
        <dbReference type="EMBL" id="TLS36122.1"/>
    </source>
</evidence>
<dbReference type="Proteomes" id="UP000308230">
    <property type="component" value="Unassembled WGS sequence"/>
</dbReference>
<comment type="similarity">
    <text evidence="1 6">Belongs to the peptidase M42 family.</text>
</comment>
<feature type="binding site" evidence="8">
    <location>
        <position position="67"/>
    </location>
    <ligand>
        <name>Zn(2+)</name>
        <dbReference type="ChEBI" id="CHEBI:29105"/>
        <label>1</label>
    </ligand>
</feature>
<evidence type="ECO:0000256" key="1">
    <source>
        <dbReference type="ARBA" id="ARBA00006272"/>
    </source>
</evidence>
<evidence type="ECO:0000256" key="3">
    <source>
        <dbReference type="ARBA" id="ARBA00022670"/>
    </source>
</evidence>
<feature type="binding site" evidence="8">
    <location>
        <position position="181"/>
    </location>
    <ligand>
        <name>Zn(2+)</name>
        <dbReference type="ChEBI" id="CHEBI:29105"/>
        <label>1</label>
    </ligand>
</feature>
<dbReference type="SUPFAM" id="SSF101821">
    <property type="entry name" value="Aminopeptidase/glucanase lid domain"/>
    <property type="match status" value="1"/>
</dbReference>
<sequence length="360" mass="39941">MWIILELELLKQLTEAKGAPGYEQDVRKIMKEELEKVQTNIVYDNMGSIFGIKKGNETGPKIMLAGHLDEVAFMVKEITKEGYLRFTPLGGWWEQVLLSQRVSVVTEKRTYTGVIGSKPPHILTPKERKKVYPMKEMFIDVGARDREQVKSWGIRVGDPIIPICPFELLPDNDTILAKALDNRAGCFLAVEVLKQLKDAQHDNIVYAGATVQEEVGLRGATTAPYIIEPDVAFALDVGVAQDGPGGNENKPGLGKGPIVTFLDATMIPNTRFRDLVVDTAEKHNIPYQPDVMTGGGTDAGKFHLFKNGVPSIVIGVPSRYIHSHVSMISKKDLENAAKLLVEVIKQLDEPKMKSISYKYD</sequence>
<evidence type="ECO:0000256" key="5">
    <source>
        <dbReference type="ARBA" id="ARBA00022801"/>
    </source>
</evidence>
<evidence type="ECO:0000313" key="10">
    <source>
        <dbReference type="Proteomes" id="UP000308230"/>
    </source>
</evidence>
<protein>
    <submittedName>
        <fullName evidence="9">M42 family metallopeptidase</fullName>
    </submittedName>
</protein>
<feature type="binding site" evidence="8">
    <location>
        <position position="236"/>
    </location>
    <ligand>
        <name>Zn(2+)</name>
        <dbReference type="ChEBI" id="CHEBI:29105"/>
        <label>1</label>
    </ligand>
</feature>
<reference evidence="9 10" key="1">
    <citation type="submission" date="2019-04" db="EMBL/GenBank/DDBJ databases">
        <title>Bacillus caeni sp. nov., a bacterium isolated from mangrove sediment.</title>
        <authorList>
            <person name="Huang H."/>
            <person name="Mo K."/>
            <person name="Hu Y."/>
        </authorList>
    </citation>
    <scope>NUCLEOTIDE SEQUENCE [LARGE SCALE GENOMIC DNA]</scope>
    <source>
        <strain evidence="9 10">HB172195</strain>
    </source>
</reference>
<dbReference type="CDD" id="cd05656">
    <property type="entry name" value="M42_Frv"/>
    <property type="match status" value="1"/>
</dbReference>
<organism evidence="9 10">
    <name type="scientific">Exobacillus caeni</name>
    <dbReference type="NCBI Taxonomy" id="2574798"/>
    <lineage>
        <taxon>Bacteria</taxon>
        <taxon>Bacillati</taxon>
        <taxon>Bacillota</taxon>
        <taxon>Bacilli</taxon>
        <taxon>Bacillales</taxon>
        <taxon>Guptibacillaceae</taxon>
        <taxon>Exobacillus</taxon>
    </lineage>
</organism>
<comment type="caution">
    <text evidence="9">The sequence shown here is derived from an EMBL/GenBank/DDBJ whole genome shotgun (WGS) entry which is preliminary data.</text>
</comment>
<keyword evidence="4 8" id="KW-0479">Metal-binding</keyword>
<dbReference type="GO" id="GO:0006508">
    <property type="term" value="P:proteolysis"/>
    <property type="evidence" value="ECO:0007669"/>
    <property type="project" value="UniProtKB-KW"/>
</dbReference>
<dbReference type="InterPro" id="IPR023367">
    <property type="entry name" value="Peptidase_M42_dom2"/>
</dbReference>
<proteinExistence type="inferred from homology"/>
<dbReference type="InterPro" id="IPR008007">
    <property type="entry name" value="Peptidase_M42"/>
</dbReference>
<dbReference type="Pfam" id="PF05343">
    <property type="entry name" value="Peptidase_M42"/>
    <property type="match status" value="1"/>
</dbReference>
<evidence type="ECO:0000256" key="2">
    <source>
        <dbReference type="ARBA" id="ARBA00022438"/>
    </source>
</evidence>
<keyword evidence="3" id="KW-0645">Protease</keyword>
<accession>A0A5R9EXW4</accession>
<feature type="binding site" evidence="8">
    <location>
        <position position="181"/>
    </location>
    <ligand>
        <name>Zn(2+)</name>
        <dbReference type="ChEBI" id="CHEBI:29105"/>
        <label>2</label>
    </ligand>
</feature>
<dbReference type="EMBL" id="SWLG01000013">
    <property type="protein sequence ID" value="TLS36122.1"/>
    <property type="molecule type" value="Genomic_DNA"/>
</dbReference>
<feature type="binding site" evidence="8">
    <location>
        <position position="214"/>
    </location>
    <ligand>
        <name>Zn(2+)</name>
        <dbReference type="ChEBI" id="CHEBI:29105"/>
        <label>2</label>
    </ligand>
</feature>
<dbReference type="InterPro" id="IPR051464">
    <property type="entry name" value="Peptidase_M42_aminopept"/>
</dbReference>
<name>A0A5R9EXW4_9BACL</name>
<dbReference type="PANTHER" id="PTHR32481">
    <property type="entry name" value="AMINOPEPTIDASE"/>
    <property type="match status" value="1"/>
</dbReference>
<evidence type="ECO:0000256" key="7">
    <source>
        <dbReference type="PIRSR" id="PIRSR001123-1"/>
    </source>
</evidence>
<feature type="active site" description="Proton acceptor" evidence="7">
    <location>
        <position position="213"/>
    </location>
</feature>
<dbReference type="PIRSF" id="PIRSF001123">
    <property type="entry name" value="PepA_GA"/>
    <property type="match status" value="1"/>
</dbReference>
<gene>
    <name evidence="9" type="ORF">FCL54_17210</name>
</gene>
<dbReference type="Gene3D" id="3.40.630.10">
    <property type="entry name" value="Zn peptidases"/>
    <property type="match status" value="1"/>
</dbReference>